<name>A0ABM8BDY8_9BIFI</name>
<proteinExistence type="predicted"/>
<evidence type="ECO:0000256" key="1">
    <source>
        <dbReference type="SAM" id="Phobius"/>
    </source>
</evidence>
<evidence type="ECO:0000313" key="2">
    <source>
        <dbReference type="EMBL" id="BDR54968.1"/>
    </source>
</evidence>
<keyword evidence="1" id="KW-0472">Membrane</keyword>
<feature type="transmembrane region" description="Helical" evidence="1">
    <location>
        <begin position="20"/>
        <end position="40"/>
    </location>
</feature>
<evidence type="ECO:0000313" key="3">
    <source>
        <dbReference type="Proteomes" id="UP001321748"/>
    </source>
</evidence>
<dbReference type="EMBL" id="AP026800">
    <property type="protein sequence ID" value="BDR54968.1"/>
    <property type="molecule type" value="Genomic_DNA"/>
</dbReference>
<protein>
    <submittedName>
        <fullName evidence="2">Uncharacterized protein</fullName>
    </submittedName>
</protein>
<accession>A0ABM8BDY8</accession>
<dbReference type="Proteomes" id="UP001321748">
    <property type="component" value="Chromosome"/>
</dbReference>
<sequence length="56" mass="6463">MYTDGPGFELWDYQTTFSIWPQLGMAALICSVCFGLNLWLTRRRELPSIQRLPVLG</sequence>
<gene>
    <name evidence="2" type="ORF">KIMH_10790</name>
</gene>
<reference evidence="2 3" key="1">
    <citation type="journal article" date="2023" name="Microbiol. Spectr.">
        <title>Symbiosis of Carpenter Bees with Uncharacterized Lactic Acid Bacteria Showing NAD Auxotrophy.</title>
        <authorList>
            <person name="Kawasaki S."/>
            <person name="Ozawa K."/>
            <person name="Mori T."/>
            <person name="Yamamoto A."/>
            <person name="Ito M."/>
            <person name="Ohkuma M."/>
            <person name="Sakamoto M."/>
            <person name="Matsutani M."/>
        </authorList>
    </citation>
    <scope>NUCLEOTIDE SEQUENCE [LARGE SCALE GENOMIC DNA]</scope>
    <source>
        <strain evidence="2 3">KimH</strain>
    </source>
</reference>
<keyword evidence="1" id="KW-0812">Transmembrane</keyword>
<keyword evidence="1" id="KW-1133">Transmembrane helix</keyword>
<organism evidence="2 3">
    <name type="scientific">Bombiscardovia apis</name>
    <dbReference type="NCBI Taxonomy" id="2932182"/>
    <lineage>
        <taxon>Bacteria</taxon>
        <taxon>Bacillati</taxon>
        <taxon>Actinomycetota</taxon>
        <taxon>Actinomycetes</taxon>
        <taxon>Bifidobacteriales</taxon>
        <taxon>Bifidobacteriaceae</taxon>
        <taxon>Bombiscardovia</taxon>
    </lineage>
</organism>
<keyword evidence="3" id="KW-1185">Reference proteome</keyword>